<dbReference type="SUPFAM" id="SSF51735">
    <property type="entry name" value="NAD(P)-binding Rossmann-fold domains"/>
    <property type="match status" value="1"/>
</dbReference>
<sequence length="623" mass="68576">MDLNSFFYPKSVVIVGVSANPQKIGYLVLKNMFDQGYKGKIYLVNPKHSAILEQKVYPSIKDINDKIDLAIVALPAKMIIPYLDEIKSVGCQNAIVYAAGFKESGKEGKKLEEELIEKAEKFGITVLGPNCLGFINTSLGINATFLKGSSPAGNIGFISQSGALGSVMVDYYAGHQNLGFSHFVSLGNKAVIDETEVLDFLKNDKQTEVIGMYLEDVRIGQKFRKILTATCKVKPVVILKSGSTEEGSQAALSHTGGLVGDDDIYSAVFGQSGAIRANGFSEFLNLLRLFSFKRVPSSRSTLVLSNAGGLGVLLADDLIKNQLSLVTISEDTKEDLYRAFEEAKKITVHNPIDLLGDASAFDYERAIFSTLKEKNIGSVVVLLTPQANTEILKTAKVVAKAQRKIDKPIYPVFMGKKSMAKTLHFFEDNHIPYFKTYDGLPVALDKINTFLEWQKQASRRDSNLIQTLSVVANRPEIEKILITYQDQKIVNMQDSLDVISLSGIEGVNTSFASSISDLSHAMTQVSFPAVLKIASETITHKTEVRGVFSNIKSLDELYFSFRKIMQNQEARGCYVQPMALGYELLLGAKRDPVFGPVILLGMGGIFAELLKEAVYFVYPFSFD</sequence>
<reference evidence="5 6" key="1">
    <citation type="journal article" date="2016" name="Nat. Commun.">
        <title>Thousands of microbial genomes shed light on interconnected biogeochemical processes in an aquifer system.</title>
        <authorList>
            <person name="Anantharaman K."/>
            <person name="Brown C.T."/>
            <person name="Hug L.A."/>
            <person name="Sharon I."/>
            <person name="Castelle C.J."/>
            <person name="Probst A.J."/>
            <person name="Thomas B.C."/>
            <person name="Singh A."/>
            <person name="Wilkins M.J."/>
            <person name="Karaoz U."/>
            <person name="Brodie E.L."/>
            <person name="Williams K.H."/>
            <person name="Hubbard S.S."/>
            <person name="Banfield J.F."/>
        </authorList>
    </citation>
    <scope>NUCLEOTIDE SEQUENCE [LARGE SCALE GENOMIC DNA]</scope>
</reference>
<dbReference type="InterPro" id="IPR043938">
    <property type="entry name" value="Ligase_CoA_dom"/>
</dbReference>
<dbReference type="Pfam" id="PF13607">
    <property type="entry name" value="Succ_CoA_lig"/>
    <property type="match status" value="1"/>
</dbReference>
<evidence type="ECO:0000313" key="5">
    <source>
        <dbReference type="EMBL" id="OGK58286.1"/>
    </source>
</evidence>
<feature type="domain" description="CoA-binding" evidence="4">
    <location>
        <begin position="6"/>
        <end position="101"/>
    </location>
</feature>
<evidence type="ECO:0000256" key="2">
    <source>
        <dbReference type="ARBA" id="ARBA00022741"/>
    </source>
</evidence>
<accession>A0A1F7JRP1</accession>
<dbReference type="EMBL" id="MGBB01000015">
    <property type="protein sequence ID" value="OGK58286.1"/>
    <property type="molecule type" value="Genomic_DNA"/>
</dbReference>
<evidence type="ECO:0000256" key="1">
    <source>
        <dbReference type="ARBA" id="ARBA00022598"/>
    </source>
</evidence>
<dbReference type="Gene3D" id="3.40.50.261">
    <property type="entry name" value="Succinyl-CoA synthetase domains"/>
    <property type="match status" value="2"/>
</dbReference>
<dbReference type="InterPro" id="IPR003781">
    <property type="entry name" value="CoA-bd"/>
</dbReference>
<protein>
    <recommendedName>
        <fullName evidence="4">CoA-binding domain-containing protein</fullName>
    </recommendedName>
</protein>
<dbReference type="SMART" id="SM00881">
    <property type="entry name" value="CoA_binding"/>
    <property type="match status" value="1"/>
</dbReference>
<dbReference type="InterPro" id="IPR036291">
    <property type="entry name" value="NAD(P)-bd_dom_sf"/>
</dbReference>
<dbReference type="Pfam" id="PF13549">
    <property type="entry name" value="ATP-grasp_5"/>
    <property type="match status" value="1"/>
</dbReference>
<dbReference type="Proteomes" id="UP000178039">
    <property type="component" value="Unassembled WGS sequence"/>
</dbReference>
<dbReference type="InterPro" id="IPR013815">
    <property type="entry name" value="ATP_grasp_subdomain_1"/>
</dbReference>
<dbReference type="InterPro" id="IPR016102">
    <property type="entry name" value="Succinyl-CoA_synth-like"/>
</dbReference>
<evidence type="ECO:0000313" key="6">
    <source>
        <dbReference type="Proteomes" id="UP000178039"/>
    </source>
</evidence>
<gene>
    <name evidence="5" type="ORF">A3H86_01475</name>
</gene>
<dbReference type="SUPFAM" id="SSF56059">
    <property type="entry name" value="Glutathione synthetase ATP-binding domain-like"/>
    <property type="match status" value="1"/>
</dbReference>
<comment type="caution">
    <text evidence="5">The sequence shown here is derived from an EMBL/GenBank/DDBJ whole genome shotgun (WGS) entry which is preliminary data.</text>
</comment>
<dbReference type="InterPro" id="IPR032875">
    <property type="entry name" value="Succ_CoA_lig_flav_dom"/>
</dbReference>
<keyword evidence="3" id="KW-0067">ATP-binding</keyword>
<dbReference type="GO" id="GO:0043758">
    <property type="term" value="F:acetate-CoA ligase (ADP-forming) activity"/>
    <property type="evidence" value="ECO:0007669"/>
    <property type="project" value="InterPro"/>
</dbReference>
<dbReference type="Pfam" id="PF13380">
    <property type="entry name" value="CoA_binding_2"/>
    <property type="match status" value="1"/>
</dbReference>
<feature type="non-terminal residue" evidence="5">
    <location>
        <position position="623"/>
    </location>
</feature>
<proteinExistence type="predicted"/>
<name>A0A1F7JRP1_9BACT</name>
<evidence type="ECO:0000256" key="3">
    <source>
        <dbReference type="ARBA" id="ARBA00022840"/>
    </source>
</evidence>
<dbReference type="PANTHER" id="PTHR43334">
    <property type="entry name" value="ACETATE--COA LIGASE [ADP-FORMING]"/>
    <property type="match status" value="1"/>
</dbReference>
<dbReference type="AlphaFoldDB" id="A0A1F7JRP1"/>
<dbReference type="Gene3D" id="3.30.470.20">
    <property type="entry name" value="ATP-grasp fold, B domain"/>
    <property type="match status" value="1"/>
</dbReference>
<dbReference type="Gene3D" id="3.30.1490.20">
    <property type="entry name" value="ATP-grasp fold, A domain"/>
    <property type="match status" value="1"/>
</dbReference>
<dbReference type="PANTHER" id="PTHR43334:SF1">
    <property type="entry name" value="3-HYDROXYPROPIONATE--COA LIGASE [ADP-FORMING]"/>
    <property type="match status" value="1"/>
</dbReference>
<evidence type="ECO:0000259" key="4">
    <source>
        <dbReference type="SMART" id="SM00881"/>
    </source>
</evidence>
<organism evidence="5 6">
    <name type="scientific">Candidatus Roizmanbacteria bacterium RIFCSPLOWO2_02_FULL_41_9</name>
    <dbReference type="NCBI Taxonomy" id="1802077"/>
    <lineage>
        <taxon>Bacteria</taxon>
        <taxon>Candidatus Roizmaniibacteriota</taxon>
    </lineage>
</organism>
<keyword evidence="2" id="KW-0547">Nucleotide-binding</keyword>
<dbReference type="GO" id="GO:0005524">
    <property type="term" value="F:ATP binding"/>
    <property type="evidence" value="ECO:0007669"/>
    <property type="project" value="UniProtKB-KW"/>
</dbReference>
<dbReference type="SUPFAM" id="SSF52210">
    <property type="entry name" value="Succinyl-CoA synthetase domains"/>
    <property type="match status" value="2"/>
</dbReference>
<dbReference type="InterPro" id="IPR051538">
    <property type="entry name" value="Acyl-CoA_Synth/Transferase"/>
</dbReference>
<keyword evidence="1" id="KW-0436">Ligase</keyword>
<dbReference type="Pfam" id="PF19045">
    <property type="entry name" value="Ligase_CoA_2"/>
    <property type="match status" value="1"/>
</dbReference>
<dbReference type="Gene3D" id="3.40.50.720">
    <property type="entry name" value="NAD(P)-binding Rossmann-like Domain"/>
    <property type="match status" value="1"/>
</dbReference>